<dbReference type="AlphaFoldDB" id="A0A833QGQ7"/>
<dbReference type="InterPro" id="IPR056708">
    <property type="entry name" value="DUF7806"/>
</dbReference>
<feature type="coiled-coil region" evidence="1">
    <location>
        <begin position="80"/>
        <end position="110"/>
    </location>
</feature>
<dbReference type="Pfam" id="PF25091">
    <property type="entry name" value="DUF7806"/>
    <property type="match status" value="1"/>
</dbReference>
<dbReference type="Proteomes" id="UP000623129">
    <property type="component" value="Unassembled WGS sequence"/>
</dbReference>
<reference evidence="4" key="1">
    <citation type="submission" date="2020-01" db="EMBL/GenBank/DDBJ databases">
        <title>Genome sequence of Kobresia littledalei, the first chromosome-level genome in the family Cyperaceae.</title>
        <authorList>
            <person name="Qu G."/>
        </authorList>
    </citation>
    <scope>NUCLEOTIDE SEQUENCE</scope>
    <source>
        <strain evidence="4">C.B.Clarke</strain>
        <tissue evidence="4">Leaf</tissue>
    </source>
</reference>
<comment type="caution">
    <text evidence="4">The sequence shown here is derived from an EMBL/GenBank/DDBJ whole genome shotgun (WGS) entry which is preliminary data.</text>
</comment>
<keyword evidence="1" id="KW-0175">Coiled coil</keyword>
<name>A0A833QGQ7_9POAL</name>
<dbReference type="PANTHER" id="PTHR35489">
    <property type="entry name" value="TITAN9"/>
    <property type="match status" value="1"/>
</dbReference>
<dbReference type="OrthoDB" id="759501at2759"/>
<feature type="region of interest" description="Disordered" evidence="2">
    <location>
        <begin position="148"/>
        <end position="168"/>
    </location>
</feature>
<feature type="domain" description="DUF7806" evidence="3">
    <location>
        <begin position="188"/>
        <end position="267"/>
    </location>
</feature>
<evidence type="ECO:0000256" key="1">
    <source>
        <dbReference type="SAM" id="Coils"/>
    </source>
</evidence>
<evidence type="ECO:0000256" key="2">
    <source>
        <dbReference type="SAM" id="MobiDB-lite"/>
    </source>
</evidence>
<keyword evidence="5" id="KW-1185">Reference proteome</keyword>
<evidence type="ECO:0000313" key="4">
    <source>
        <dbReference type="EMBL" id="KAF3326200.1"/>
    </source>
</evidence>
<dbReference type="PANTHER" id="PTHR35489:SF2">
    <property type="entry name" value="TITAN9"/>
    <property type="match status" value="1"/>
</dbReference>
<dbReference type="EMBL" id="SWLB01000019">
    <property type="protein sequence ID" value="KAF3326200.1"/>
    <property type="molecule type" value="Genomic_DNA"/>
</dbReference>
<feature type="compositionally biased region" description="Polar residues" evidence="2">
    <location>
        <begin position="157"/>
        <end position="167"/>
    </location>
</feature>
<protein>
    <recommendedName>
        <fullName evidence="3">DUF7806 domain-containing protein</fullName>
    </recommendedName>
</protein>
<accession>A0A833QGQ7</accession>
<gene>
    <name evidence="4" type="ORF">FCM35_KLT09280</name>
</gene>
<dbReference type="GO" id="GO:0003006">
    <property type="term" value="P:developmental process involved in reproduction"/>
    <property type="evidence" value="ECO:0007669"/>
    <property type="project" value="TreeGrafter"/>
</dbReference>
<sequence length="270" mass="30736">MDKFNADLQKKYNDLKKRKLIQQVDRNSDSEKKAYQFVSAAEDMLEHEGKKTDHMFEKLLFCHNKLAEKELLELEQTKKMKDLSSEVTRLQDLLSKKNEATINIEMMRRQLPMAKVSEADNASQKEPVNKNEATINIEMMKRQPPTAIVSEEDNASQKEPVNQSCRRCTTDGHGDQVVSDFISDKLVTLIESVHGMKVSFGPQSAEVIHEKSGYAFSLTWSIDGDELVYHVSSLGTLENIASKWMKEEICFSTAMCPKFFQRICSVIGCA</sequence>
<proteinExistence type="predicted"/>
<evidence type="ECO:0000313" key="5">
    <source>
        <dbReference type="Proteomes" id="UP000623129"/>
    </source>
</evidence>
<evidence type="ECO:0000259" key="3">
    <source>
        <dbReference type="Pfam" id="PF25091"/>
    </source>
</evidence>
<organism evidence="4 5">
    <name type="scientific">Carex littledalei</name>
    <dbReference type="NCBI Taxonomy" id="544730"/>
    <lineage>
        <taxon>Eukaryota</taxon>
        <taxon>Viridiplantae</taxon>
        <taxon>Streptophyta</taxon>
        <taxon>Embryophyta</taxon>
        <taxon>Tracheophyta</taxon>
        <taxon>Spermatophyta</taxon>
        <taxon>Magnoliopsida</taxon>
        <taxon>Liliopsida</taxon>
        <taxon>Poales</taxon>
        <taxon>Cyperaceae</taxon>
        <taxon>Cyperoideae</taxon>
        <taxon>Cariceae</taxon>
        <taxon>Carex</taxon>
        <taxon>Carex subgen. Euthyceras</taxon>
    </lineage>
</organism>